<dbReference type="Proteomes" id="UP001281410">
    <property type="component" value="Unassembled WGS sequence"/>
</dbReference>
<protein>
    <submittedName>
        <fullName evidence="1">Uncharacterized protein</fullName>
    </submittedName>
</protein>
<dbReference type="EMBL" id="JANJYJ010000008">
    <property type="protein sequence ID" value="KAK3195227.1"/>
    <property type="molecule type" value="Genomic_DNA"/>
</dbReference>
<organism evidence="1 2">
    <name type="scientific">Dipteronia sinensis</name>
    <dbReference type="NCBI Taxonomy" id="43782"/>
    <lineage>
        <taxon>Eukaryota</taxon>
        <taxon>Viridiplantae</taxon>
        <taxon>Streptophyta</taxon>
        <taxon>Embryophyta</taxon>
        <taxon>Tracheophyta</taxon>
        <taxon>Spermatophyta</taxon>
        <taxon>Magnoliopsida</taxon>
        <taxon>eudicotyledons</taxon>
        <taxon>Gunneridae</taxon>
        <taxon>Pentapetalae</taxon>
        <taxon>rosids</taxon>
        <taxon>malvids</taxon>
        <taxon>Sapindales</taxon>
        <taxon>Sapindaceae</taxon>
        <taxon>Hippocastanoideae</taxon>
        <taxon>Acereae</taxon>
        <taxon>Dipteronia</taxon>
    </lineage>
</organism>
<name>A0AAE0DXZ2_9ROSI</name>
<dbReference type="GO" id="GO:0042276">
    <property type="term" value="P:error-prone translesion synthesis"/>
    <property type="evidence" value="ECO:0007669"/>
    <property type="project" value="TreeGrafter"/>
</dbReference>
<evidence type="ECO:0000313" key="1">
    <source>
        <dbReference type="EMBL" id="KAK3195227.1"/>
    </source>
</evidence>
<comment type="caution">
    <text evidence="1">The sequence shown here is derived from an EMBL/GenBank/DDBJ whole genome shotgun (WGS) entry which is preliminary data.</text>
</comment>
<proteinExistence type="predicted"/>
<dbReference type="InterPro" id="IPR016266">
    <property type="entry name" value="POLE2"/>
</dbReference>
<dbReference type="AlphaFoldDB" id="A0AAE0DXZ2"/>
<dbReference type="GO" id="GO:0006261">
    <property type="term" value="P:DNA-templated DNA replication"/>
    <property type="evidence" value="ECO:0007669"/>
    <property type="project" value="InterPro"/>
</dbReference>
<keyword evidence="2" id="KW-1185">Reference proteome</keyword>
<dbReference type="PANTHER" id="PTHR12708:SF0">
    <property type="entry name" value="DNA POLYMERASE EPSILON SUBUNIT 2"/>
    <property type="match status" value="1"/>
</dbReference>
<dbReference type="PANTHER" id="PTHR12708">
    <property type="entry name" value="DNA POLYMERASE EPSILON SUBUNIT B"/>
    <property type="match status" value="1"/>
</dbReference>
<dbReference type="GO" id="GO:0008622">
    <property type="term" value="C:epsilon DNA polymerase complex"/>
    <property type="evidence" value="ECO:0007669"/>
    <property type="project" value="InterPro"/>
</dbReference>
<evidence type="ECO:0000313" key="2">
    <source>
        <dbReference type="Proteomes" id="UP001281410"/>
    </source>
</evidence>
<reference evidence="1" key="1">
    <citation type="journal article" date="2023" name="Plant J.">
        <title>Genome sequences and population genomics provide insights into the demographic history, inbreeding, and mutation load of two 'living fossil' tree species of Dipteronia.</title>
        <authorList>
            <person name="Feng Y."/>
            <person name="Comes H.P."/>
            <person name="Chen J."/>
            <person name="Zhu S."/>
            <person name="Lu R."/>
            <person name="Zhang X."/>
            <person name="Li P."/>
            <person name="Qiu J."/>
            <person name="Olsen K.M."/>
            <person name="Qiu Y."/>
        </authorList>
    </citation>
    <scope>NUCLEOTIDE SEQUENCE</scope>
    <source>
        <strain evidence="1">NBL</strain>
    </source>
</reference>
<sequence>MGVISQLEDENTIVLAEGEMLIDGIFQVINCGFPPLEDRDKSFKLLAGHDLFGGGALTKAETLRLADLEKRAVNDKFVILSDVWLDNEEVITSSNE</sequence>
<dbReference type="GO" id="GO:0003677">
    <property type="term" value="F:DNA binding"/>
    <property type="evidence" value="ECO:0007669"/>
    <property type="project" value="InterPro"/>
</dbReference>
<accession>A0AAE0DXZ2</accession>
<gene>
    <name evidence="1" type="ORF">Dsin_026537</name>
</gene>